<gene>
    <name evidence="12" type="ORF">DFP90_11062</name>
</gene>
<comment type="similarity">
    <text evidence="10">Belongs to the glutamate--cysteine ligase type 2 family. EgtA subfamily.</text>
</comment>
<dbReference type="OrthoDB" id="9780152at2"/>
<dbReference type="Proteomes" id="UP000256845">
    <property type="component" value="Unassembled WGS sequence"/>
</dbReference>
<comment type="subunit">
    <text evidence="3">Homodimer or monomer when oxidized or reduced, respectively.</text>
</comment>
<dbReference type="SUPFAM" id="SSF55931">
    <property type="entry name" value="Glutamine synthetase/guanido kinase"/>
    <property type="match status" value="1"/>
</dbReference>
<evidence type="ECO:0000256" key="7">
    <source>
        <dbReference type="ARBA" id="ARBA00022840"/>
    </source>
</evidence>
<proteinExistence type="inferred from homology"/>
<comment type="function">
    <text evidence="10">Catalyzes the synthesis of gamma-glutamylcysteine (gamma-GC).</text>
</comment>
<evidence type="ECO:0000256" key="3">
    <source>
        <dbReference type="ARBA" id="ARBA00011153"/>
    </source>
</evidence>
<dbReference type="PANTHER" id="PTHR34378">
    <property type="entry name" value="GLUTAMATE--CYSTEINE LIGASE, CHLOROPLASTIC"/>
    <property type="match status" value="1"/>
</dbReference>
<dbReference type="GO" id="GO:0004357">
    <property type="term" value="F:glutamate-cysteine ligase activity"/>
    <property type="evidence" value="ECO:0007669"/>
    <property type="project" value="UniProtKB-UniRule"/>
</dbReference>
<evidence type="ECO:0000256" key="4">
    <source>
        <dbReference type="ARBA" id="ARBA00022598"/>
    </source>
</evidence>
<evidence type="ECO:0000256" key="2">
    <source>
        <dbReference type="ARBA" id="ARBA00010253"/>
    </source>
</evidence>
<evidence type="ECO:0000256" key="11">
    <source>
        <dbReference type="PIRSR" id="PIRSR017901-50"/>
    </source>
</evidence>
<keyword evidence="13" id="KW-1185">Reference proteome</keyword>
<evidence type="ECO:0000313" key="13">
    <source>
        <dbReference type="Proteomes" id="UP000256845"/>
    </source>
</evidence>
<keyword evidence="6 10" id="KW-0547">Nucleotide-binding</keyword>
<feature type="disulfide bond" evidence="11">
    <location>
        <begin position="115"/>
        <end position="335"/>
    </location>
</feature>
<accession>A0A3D9H9I4</accession>
<dbReference type="InterPro" id="IPR006336">
    <property type="entry name" value="GCS2"/>
</dbReference>
<dbReference type="InterPro" id="IPR035434">
    <property type="entry name" value="GCL_bact_plant"/>
</dbReference>
<evidence type="ECO:0000256" key="8">
    <source>
        <dbReference type="ARBA" id="ARBA00022946"/>
    </source>
</evidence>
<keyword evidence="4 10" id="KW-0436">Ligase</keyword>
<comment type="similarity">
    <text evidence="2">Belongs to the carboxylate-amine ligase family. Glutamate--cysteine ligase type 2 subfamily.</text>
</comment>
<comment type="catalytic activity">
    <reaction evidence="10">
        <text>L-cysteine + L-glutamate + ATP = gamma-L-glutamyl-L-cysteine + ADP + phosphate + H(+)</text>
        <dbReference type="Rhea" id="RHEA:13285"/>
        <dbReference type="ChEBI" id="CHEBI:15378"/>
        <dbReference type="ChEBI" id="CHEBI:29985"/>
        <dbReference type="ChEBI" id="CHEBI:30616"/>
        <dbReference type="ChEBI" id="CHEBI:35235"/>
        <dbReference type="ChEBI" id="CHEBI:43474"/>
        <dbReference type="ChEBI" id="CHEBI:58173"/>
        <dbReference type="ChEBI" id="CHEBI:456216"/>
        <dbReference type="EC" id="6.3.2.2"/>
    </reaction>
</comment>
<dbReference type="EMBL" id="QRDW01000010">
    <property type="protein sequence ID" value="RED46153.1"/>
    <property type="molecule type" value="Genomic_DNA"/>
</dbReference>
<dbReference type="EC" id="6.3.2.2" evidence="10"/>
<evidence type="ECO:0000256" key="1">
    <source>
        <dbReference type="ARBA" id="ARBA00005006"/>
    </source>
</evidence>
<protein>
    <recommendedName>
        <fullName evidence="10">Glutamate--cysteine ligase</fullName>
        <ecNumber evidence="10">6.3.2.2</ecNumber>
    </recommendedName>
</protein>
<evidence type="ECO:0000256" key="6">
    <source>
        <dbReference type="ARBA" id="ARBA00022741"/>
    </source>
</evidence>
<keyword evidence="8" id="KW-0809">Transit peptide</keyword>
<dbReference type="InterPro" id="IPR011556">
    <property type="entry name" value="Glut_cys_lig_pln_type"/>
</dbReference>
<dbReference type="PANTHER" id="PTHR34378:SF1">
    <property type="entry name" value="GLUTAMATE--CYSTEINE LIGASE, CHLOROPLASTIC"/>
    <property type="match status" value="1"/>
</dbReference>
<comment type="caution">
    <text evidence="12">The sequence shown here is derived from an EMBL/GenBank/DDBJ whole genome shotgun (WGS) entry which is preliminary data.</text>
</comment>
<evidence type="ECO:0000313" key="12">
    <source>
        <dbReference type="EMBL" id="RED46153.1"/>
    </source>
</evidence>
<dbReference type="GO" id="GO:0005524">
    <property type="term" value="F:ATP binding"/>
    <property type="evidence" value="ECO:0007669"/>
    <property type="project" value="UniProtKB-UniRule"/>
</dbReference>
<dbReference type="PIRSF" id="PIRSF017901">
    <property type="entry name" value="GCL"/>
    <property type="match status" value="1"/>
</dbReference>
<name>A0A3D9H9I4_9PROT</name>
<comment type="pathway">
    <text evidence="1">Sulfur metabolism; glutathione biosynthesis; glutathione from L-cysteine and L-glutamate: step 1/2.</text>
</comment>
<dbReference type="GO" id="GO:0006750">
    <property type="term" value="P:glutathione biosynthetic process"/>
    <property type="evidence" value="ECO:0007669"/>
    <property type="project" value="UniProtKB-UniRule"/>
</dbReference>
<dbReference type="AlphaFoldDB" id="A0A3D9H9I4"/>
<evidence type="ECO:0000256" key="9">
    <source>
        <dbReference type="ARBA" id="ARBA00023157"/>
    </source>
</evidence>
<evidence type="ECO:0000256" key="10">
    <source>
        <dbReference type="PIRNR" id="PIRNR017901"/>
    </source>
</evidence>
<dbReference type="Gene3D" id="3.30.590.20">
    <property type="match status" value="1"/>
</dbReference>
<dbReference type="Pfam" id="PF04107">
    <property type="entry name" value="GCS2"/>
    <property type="match status" value="1"/>
</dbReference>
<keyword evidence="9 11" id="KW-1015">Disulfide bond</keyword>
<organism evidence="12 13">
    <name type="scientific">Aestuariispira insulae</name>
    <dbReference type="NCBI Taxonomy" id="1461337"/>
    <lineage>
        <taxon>Bacteria</taxon>
        <taxon>Pseudomonadati</taxon>
        <taxon>Pseudomonadota</taxon>
        <taxon>Alphaproteobacteria</taxon>
        <taxon>Rhodospirillales</taxon>
        <taxon>Kiloniellaceae</taxon>
        <taxon>Aestuariispira</taxon>
    </lineage>
</organism>
<dbReference type="InterPro" id="IPR014746">
    <property type="entry name" value="Gln_synth/guanido_kin_cat_dom"/>
</dbReference>
<evidence type="ECO:0000256" key="5">
    <source>
        <dbReference type="ARBA" id="ARBA00022684"/>
    </source>
</evidence>
<keyword evidence="7 10" id="KW-0067">ATP-binding</keyword>
<keyword evidence="5" id="KW-0317">Glutathione biosynthesis</keyword>
<sequence length="457" mass="51634">MAAASSKDQELITSKDQLIHSLAKGCKPKDQWRIGTEHEKFVYDLNNHKRLPYFDTPGIKALLEAIGEGAGWEPVMEGEHIIALKCGETGASISLEPGGQFELSGAPLETIHQTCSEVNRHLKLTKEICDNMGAGMIGLGFDPQWARDDITWMPKGRYKIMREYMPKKGSMGLDMMIRTCTVQVNLDFDSEADMIRKMRVSVALQPIATALFANSPFKEGKLSGLKSLRSHVWTDTDPDRCGMLPFVFDEGFGFERWVDYMLDVPMYFIHRGNDYLDVSGKSFRSYMKGELAGFEGQIPTMTDWEDHLTTAFPEVRLKSFIEMRGADGGPWRNLCALPAFWVGLLYDSQALNEAEALIADWTVEEMAKLRDDAPAKALDAEIRGRTIREISREILEIARGGLKRRGKLNSDGDTEEHFLNPLQDIVETGRTNADELIEIYEKEWMGDISRIYDAFSY</sequence>
<dbReference type="RefSeq" id="WP_115938112.1">
    <property type="nucleotide sequence ID" value="NZ_QRDW01000010.1"/>
</dbReference>
<dbReference type="NCBIfam" id="TIGR01436">
    <property type="entry name" value="glu_cys_lig_pln"/>
    <property type="match status" value="1"/>
</dbReference>
<reference evidence="12 13" key="1">
    <citation type="submission" date="2018-07" db="EMBL/GenBank/DDBJ databases">
        <title>Genomic Encyclopedia of Type Strains, Phase III (KMG-III): the genomes of soil and plant-associated and newly described type strains.</title>
        <authorList>
            <person name="Whitman W."/>
        </authorList>
    </citation>
    <scope>NUCLEOTIDE SEQUENCE [LARGE SCALE GENOMIC DNA]</scope>
    <source>
        <strain evidence="12 13">CECT 8488</strain>
    </source>
</reference>